<dbReference type="STRING" id="113653.GAH_01961"/>
<evidence type="ECO:0000313" key="2">
    <source>
        <dbReference type="Proteomes" id="UP000034723"/>
    </source>
</evidence>
<dbReference type="RefSeq" id="WP_245604022.1">
    <property type="nucleotide sequence ID" value="NZ_CP011267.1"/>
</dbReference>
<dbReference type="PIRSF" id="PIRSF006421">
    <property type="entry name" value="UCP006421"/>
    <property type="match status" value="1"/>
</dbReference>
<proteinExistence type="predicted"/>
<dbReference type="HOGENOM" id="CLU_074757_0_0_2"/>
<dbReference type="Proteomes" id="UP000034723">
    <property type="component" value="Chromosome"/>
</dbReference>
<accession>A0A0F7DBA8</accession>
<dbReference type="AlphaFoldDB" id="A0A0F7DBA8"/>
<dbReference type="InterPro" id="IPR007183">
    <property type="entry name" value="UPF0280"/>
</dbReference>
<gene>
    <name evidence="1" type="ORF">GAH_01961</name>
</gene>
<dbReference type="SUPFAM" id="SSF143631">
    <property type="entry name" value="ApbE-like"/>
    <property type="match status" value="1"/>
</dbReference>
<name>A0A0F7DBA8_9EURY</name>
<evidence type="ECO:0000313" key="1">
    <source>
        <dbReference type="EMBL" id="AKG90766.1"/>
    </source>
</evidence>
<protein>
    <submittedName>
        <fullName evidence="1">Uncharacterized protein</fullName>
    </submittedName>
</protein>
<reference evidence="1 2" key="1">
    <citation type="submission" date="2015-04" db="EMBL/GenBank/DDBJ databases">
        <title>The complete genome sequence of the hyperthermophilic, obligate iron-reducing archaeon Geoglobus ahangari strain 234T.</title>
        <authorList>
            <person name="Manzella M.P."/>
            <person name="Holmes D.E."/>
            <person name="Rocheleau J.M."/>
            <person name="Chung A."/>
            <person name="Reguera G."/>
            <person name="Kashefi K."/>
        </authorList>
    </citation>
    <scope>NUCLEOTIDE SEQUENCE [LARGE SCALE GENOMIC DNA]</scope>
    <source>
        <strain evidence="1 2">234</strain>
    </source>
</reference>
<dbReference type="Gene3D" id="3.10.520.10">
    <property type="entry name" value="ApbE-like domains"/>
    <property type="match status" value="1"/>
</dbReference>
<dbReference type="InterPro" id="IPR003374">
    <property type="entry name" value="ApbE-like_sf"/>
</dbReference>
<keyword evidence="2" id="KW-1185">Reference proteome</keyword>
<organism evidence="1 2">
    <name type="scientific">Geoglobus ahangari</name>
    <dbReference type="NCBI Taxonomy" id="113653"/>
    <lineage>
        <taxon>Archaea</taxon>
        <taxon>Methanobacteriati</taxon>
        <taxon>Methanobacteriota</taxon>
        <taxon>Archaeoglobi</taxon>
        <taxon>Archaeoglobales</taxon>
        <taxon>Archaeoglobaceae</taxon>
        <taxon>Geoglobus</taxon>
    </lineage>
</organism>
<dbReference type="EMBL" id="CP011267">
    <property type="protein sequence ID" value="AKG90766.1"/>
    <property type="molecule type" value="Genomic_DNA"/>
</dbReference>
<dbReference type="KEGG" id="gah:GAH_01961"/>
<dbReference type="PATRIC" id="fig|113653.22.peg.1929"/>
<dbReference type="InParanoid" id="A0A0F7DBA8"/>
<sequence length="237" mass="26349">MSYRRFRFQYKQTITTVLARSEEDYRRAVKGMLYARERIEEYIALNPLFLTALEPIECDDRDVISRMCRAARVANVGPMAAVAATVAWYGVEFSESEFMVIDNGGDIVMRVDEPLTVGVYAGKKRTIGFEVEGDGKLKAICTSSGKIGPSISFGFADAATVFSDDPAIADACATALGNEIKEDFGRREVEEVVEEFWREKRSYVDGILVVKDDIMVMAGDVPELKVVEIDPEIITKG</sequence>
<dbReference type="GeneID" id="24804526"/>
<dbReference type="NCBIfam" id="NF003324">
    <property type="entry name" value="PRK04334.1-4"/>
    <property type="match status" value="1"/>
</dbReference>